<dbReference type="RefSeq" id="WP_094037668.1">
    <property type="nucleotide sequence ID" value="NZ_CP022542.1"/>
</dbReference>
<feature type="domain" description="Sulfotransferase" evidence="2">
    <location>
        <begin position="140"/>
        <end position="260"/>
    </location>
</feature>
<accession>A0A222EBX1</accession>
<dbReference type="InterPro" id="IPR000863">
    <property type="entry name" value="Sulfotransferase_dom"/>
</dbReference>
<geneLocation type="plasmid" evidence="4">
    <name>psms3-2</name>
</geneLocation>
<dbReference type="OrthoDB" id="8446141at2"/>
<dbReference type="AlphaFoldDB" id="A0A222EBX1"/>
<dbReference type="Pfam" id="PF00685">
    <property type="entry name" value="Sulfotransfer_1"/>
    <property type="match status" value="1"/>
</dbReference>
<dbReference type="GO" id="GO:0008146">
    <property type="term" value="F:sulfotransferase activity"/>
    <property type="evidence" value="ECO:0007669"/>
    <property type="project" value="InterPro"/>
</dbReference>
<evidence type="ECO:0000313" key="4">
    <source>
        <dbReference type="Proteomes" id="UP000203589"/>
    </source>
</evidence>
<dbReference type="EMBL" id="CP022542">
    <property type="protein sequence ID" value="ASP23600.1"/>
    <property type="molecule type" value="Genomic_DNA"/>
</dbReference>
<keyword evidence="3" id="KW-0614">Plasmid</keyword>
<protein>
    <submittedName>
        <fullName evidence="3">Sulfotransferase domain protein</fullName>
    </submittedName>
</protein>
<gene>
    <name evidence="3" type="ORF">ANTHELSMS3_04702</name>
</gene>
<dbReference type="Proteomes" id="UP000203589">
    <property type="component" value="Plasmid pSMS3-2"/>
</dbReference>
<keyword evidence="4" id="KW-1185">Reference proteome</keyword>
<keyword evidence="3" id="KW-0808">Transferase</keyword>
<sequence length="307" mass="35249">MARNRTLWPGRMGVRRRTEHTAPMTGDSSGDGNDKDTAMTASIAYKGKTIYELPASRSPDIPSAFFMSVHKSGSTLMNNMIRAACQMLDYEFVDIQSHFFNTGVSDSDIPAETSEIFKPKGYVYSGFRYFPNQYDIPCLNDCPLIVLVRDPRDAVVSQYFSLSQSHPMPGKDADDKLFKHMEEQRKATLGSDINEFALREVGSFVKKLETYSEILKTHPKARLFQYEEIIYMKKKWLMSMLNFLEWKMKPGQPMNLANRFNVVPKAEDASKHIRQVHPQNYMTKLSPETIAEINKTYASTLLRYNYI</sequence>
<proteinExistence type="predicted"/>
<dbReference type="SUPFAM" id="SSF52540">
    <property type="entry name" value="P-loop containing nucleoside triphosphate hydrolases"/>
    <property type="match status" value="1"/>
</dbReference>
<dbReference type="InterPro" id="IPR027417">
    <property type="entry name" value="P-loop_NTPase"/>
</dbReference>
<dbReference type="Gene3D" id="3.40.50.300">
    <property type="entry name" value="P-loop containing nucleotide triphosphate hydrolases"/>
    <property type="match status" value="1"/>
</dbReference>
<evidence type="ECO:0000256" key="1">
    <source>
        <dbReference type="SAM" id="MobiDB-lite"/>
    </source>
</evidence>
<dbReference type="KEGG" id="aht:ANTHELSMS3_04702"/>
<name>A0A222EBX1_9RHOB</name>
<reference evidence="3 4" key="1">
    <citation type="submission" date="2017-07" db="EMBL/GenBank/DDBJ databases">
        <title>Genome Sequence of Antarctobacter heliothermus Strain SMS3 Isolated from a culture of the Diatom Skeletonema marinoi.</title>
        <authorList>
            <person name="Topel M."/>
            <person name="Pinder M.I.M."/>
            <person name="Johansson O.N."/>
            <person name="Kourtchenko O."/>
            <person name="Godhe A."/>
            <person name="Clarke A.K."/>
        </authorList>
    </citation>
    <scope>NUCLEOTIDE SEQUENCE [LARGE SCALE GENOMIC DNA]</scope>
    <source>
        <strain evidence="3 4">SMS3</strain>
        <plasmid evidence="4">Plasmid psms3-2</plasmid>
    </source>
</reference>
<evidence type="ECO:0000313" key="3">
    <source>
        <dbReference type="EMBL" id="ASP23600.1"/>
    </source>
</evidence>
<organism evidence="3 4">
    <name type="scientific">Antarctobacter heliothermus</name>
    <dbReference type="NCBI Taxonomy" id="74033"/>
    <lineage>
        <taxon>Bacteria</taxon>
        <taxon>Pseudomonadati</taxon>
        <taxon>Pseudomonadota</taxon>
        <taxon>Alphaproteobacteria</taxon>
        <taxon>Rhodobacterales</taxon>
        <taxon>Roseobacteraceae</taxon>
        <taxon>Antarctobacter</taxon>
    </lineage>
</organism>
<evidence type="ECO:0000259" key="2">
    <source>
        <dbReference type="Pfam" id="PF00685"/>
    </source>
</evidence>
<feature type="region of interest" description="Disordered" evidence="1">
    <location>
        <begin position="1"/>
        <end position="37"/>
    </location>
</feature>